<dbReference type="PRINTS" id="PR00081">
    <property type="entry name" value="GDHRDH"/>
</dbReference>
<dbReference type="GO" id="GO:0016491">
    <property type="term" value="F:oxidoreductase activity"/>
    <property type="evidence" value="ECO:0007669"/>
    <property type="project" value="UniProtKB-KW"/>
</dbReference>
<protein>
    <submittedName>
        <fullName evidence="3">NADPH-dependent reductase BacG</fullName>
        <ecNumber evidence="3">1.3.1.-</ecNumber>
    </submittedName>
</protein>
<reference evidence="3" key="1">
    <citation type="submission" date="2022-03" db="EMBL/GenBank/DDBJ databases">
        <title>Draft Genome Sequence of Firmicute Strain S0AB, a Heterotrophic Iron/Sulfur-Oxidizing Extreme Acidophile.</title>
        <authorList>
            <person name="Vergara E."/>
            <person name="Pakostova E."/>
            <person name="Johnson D.B."/>
            <person name="Holmes D.S."/>
        </authorList>
    </citation>
    <scope>NUCLEOTIDE SEQUENCE</scope>
    <source>
        <strain evidence="3">S0AB</strain>
    </source>
</reference>
<name>A0A9X1VB41_9BACL</name>
<dbReference type="PANTHER" id="PTHR42879:SF6">
    <property type="entry name" value="NADPH-DEPENDENT REDUCTASE BACG"/>
    <property type="match status" value="1"/>
</dbReference>
<proteinExistence type="inferred from homology"/>
<dbReference type="GO" id="GO:0008206">
    <property type="term" value="P:bile acid metabolic process"/>
    <property type="evidence" value="ECO:0007669"/>
    <property type="project" value="UniProtKB-ARBA"/>
</dbReference>
<dbReference type="Pfam" id="PF13561">
    <property type="entry name" value="adh_short_C2"/>
    <property type="match status" value="1"/>
</dbReference>
<dbReference type="Proteomes" id="UP001139263">
    <property type="component" value="Unassembled WGS sequence"/>
</dbReference>
<accession>A0A9X1VB41</accession>
<dbReference type="EMBL" id="JALBUF010000008">
    <property type="protein sequence ID" value="MCI0184040.1"/>
    <property type="molecule type" value="Genomic_DNA"/>
</dbReference>
<dbReference type="RefSeq" id="WP_241715224.1">
    <property type="nucleotide sequence ID" value="NZ_JALBUF010000008.1"/>
</dbReference>
<comment type="caution">
    <text evidence="3">The sequence shown here is derived from an EMBL/GenBank/DDBJ whole genome shotgun (WGS) entry which is preliminary data.</text>
</comment>
<gene>
    <name evidence="3" type="primary">bacG</name>
    <name evidence="3" type="ORF">MM817_02335</name>
</gene>
<dbReference type="PANTHER" id="PTHR42879">
    <property type="entry name" value="3-OXOACYL-(ACYL-CARRIER-PROTEIN) REDUCTASE"/>
    <property type="match status" value="1"/>
</dbReference>
<dbReference type="CDD" id="cd05344">
    <property type="entry name" value="BKR_like_SDR_like"/>
    <property type="match status" value="1"/>
</dbReference>
<evidence type="ECO:0000256" key="1">
    <source>
        <dbReference type="ARBA" id="ARBA00006484"/>
    </source>
</evidence>
<dbReference type="Gene3D" id="3.40.50.720">
    <property type="entry name" value="NAD(P)-binding Rossmann-like Domain"/>
    <property type="match status" value="1"/>
</dbReference>
<dbReference type="InterPro" id="IPR050259">
    <property type="entry name" value="SDR"/>
</dbReference>
<sequence>MDLGLQDKRAVVTAASQGLGKAIATELLREGCEVVIASRNIDKLTSTRHELIATLGISDSRLHVIAADVTKESDITNLITQSVEIMGGIDRLVTNAGGPPAGTFDQINDEQWAAAVNQNLMSVVRLIRETLPHMRAQGGGKILNVSSVSVKEPIPNLILSNTVRTATMAMLKTLATEVAKDQIYIFNVAPGRIHTDRVQSLDEQRSLREQKTLDEVRLLEQSRIPMERYGQPDEFGKVAAFLLSSANSYMTGQTIFVDGGAIRSI</sequence>
<dbReference type="SUPFAM" id="SSF51735">
    <property type="entry name" value="NAD(P)-binding Rossmann-fold domains"/>
    <property type="match status" value="1"/>
</dbReference>
<dbReference type="InterPro" id="IPR036291">
    <property type="entry name" value="NAD(P)-bd_dom_sf"/>
</dbReference>
<evidence type="ECO:0000313" key="3">
    <source>
        <dbReference type="EMBL" id="MCI0184040.1"/>
    </source>
</evidence>
<organism evidence="3 4">
    <name type="scientific">Sulfoacidibacillus ferrooxidans</name>
    <dbReference type="NCBI Taxonomy" id="2005001"/>
    <lineage>
        <taxon>Bacteria</taxon>
        <taxon>Bacillati</taxon>
        <taxon>Bacillota</taxon>
        <taxon>Bacilli</taxon>
        <taxon>Bacillales</taxon>
        <taxon>Alicyclobacillaceae</taxon>
        <taxon>Sulfoacidibacillus</taxon>
    </lineage>
</organism>
<dbReference type="AlphaFoldDB" id="A0A9X1VB41"/>
<dbReference type="InterPro" id="IPR002347">
    <property type="entry name" value="SDR_fam"/>
</dbReference>
<keyword evidence="4" id="KW-1185">Reference proteome</keyword>
<evidence type="ECO:0000313" key="4">
    <source>
        <dbReference type="Proteomes" id="UP001139263"/>
    </source>
</evidence>
<dbReference type="FunFam" id="3.40.50.720:FF:000084">
    <property type="entry name" value="Short-chain dehydrogenase reductase"/>
    <property type="match status" value="1"/>
</dbReference>
<dbReference type="EC" id="1.3.1.-" evidence="3"/>
<comment type="similarity">
    <text evidence="1">Belongs to the short-chain dehydrogenases/reductases (SDR) family.</text>
</comment>
<keyword evidence="2 3" id="KW-0560">Oxidoreductase</keyword>
<evidence type="ECO:0000256" key="2">
    <source>
        <dbReference type="ARBA" id="ARBA00023002"/>
    </source>
</evidence>